<dbReference type="Proteomes" id="UP001589896">
    <property type="component" value="Unassembled WGS sequence"/>
</dbReference>
<organism evidence="2 3">
    <name type="scientific">Lysobacter korlensis</name>
    <dbReference type="NCBI Taxonomy" id="553636"/>
    <lineage>
        <taxon>Bacteria</taxon>
        <taxon>Pseudomonadati</taxon>
        <taxon>Pseudomonadota</taxon>
        <taxon>Gammaproteobacteria</taxon>
        <taxon>Lysobacterales</taxon>
        <taxon>Lysobacteraceae</taxon>
        <taxon>Lysobacter</taxon>
    </lineage>
</organism>
<sequence>MSDQRISPDDPRFYRLIDGALGVQRPLVLAHVRKIRRRYPSASPAEVIRILEKNYLTAVTTGGAAVGASSAIPAVGITASLGLSAVETAGFLEVSGLFAQAVTEVHGIAVEDPDRARALVMTMILGSGGSDLVRQLAAQVTGEAPAKNANWGELITKTLPSTAMGSIADRIKQTFIRRFARAQGGRVLGRVIPFGVGAVIGGAANNALGRKVIENARTAFGQAPDVFPPGLEPVYRADETAGAASPRRGMLRRRSGARDGAQAELSGFVKPRRGLVRGRITGRDRRDETDPALHQTEGFVAPSLDEETATATPPSQ</sequence>
<dbReference type="RefSeq" id="WP_386668783.1">
    <property type="nucleotide sequence ID" value="NZ_JBHLTG010000002.1"/>
</dbReference>
<evidence type="ECO:0000313" key="3">
    <source>
        <dbReference type="Proteomes" id="UP001589896"/>
    </source>
</evidence>
<reference evidence="2 3" key="1">
    <citation type="submission" date="2024-09" db="EMBL/GenBank/DDBJ databases">
        <authorList>
            <person name="Sun Q."/>
            <person name="Mori K."/>
        </authorList>
    </citation>
    <scope>NUCLEOTIDE SEQUENCE [LARGE SCALE GENOMIC DNA]</scope>
    <source>
        <strain evidence="2 3">KCTC 23076</strain>
    </source>
</reference>
<evidence type="ECO:0000313" key="2">
    <source>
        <dbReference type="EMBL" id="MFC0678705.1"/>
    </source>
</evidence>
<evidence type="ECO:0008006" key="4">
    <source>
        <dbReference type="Google" id="ProtNLM"/>
    </source>
</evidence>
<feature type="compositionally biased region" description="Basic and acidic residues" evidence="1">
    <location>
        <begin position="281"/>
        <end position="291"/>
    </location>
</feature>
<protein>
    <recommendedName>
        <fullName evidence="4">Di-and tripeptidase</fullName>
    </recommendedName>
</protein>
<feature type="region of interest" description="Disordered" evidence="1">
    <location>
        <begin position="238"/>
        <end position="263"/>
    </location>
</feature>
<accession>A0ABV6RNY6</accession>
<proteinExistence type="predicted"/>
<gene>
    <name evidence="2" type="ORF">ACFFGH_12725</name>
</gene>
<name>A0ABV6RNY6_9GAMM</name>
<keyword evidence="3" id="KW-1185">Reference proteome</keyword>
<comment type="caution">
    <text evidence="2">The sequence shown here is derived from an EMBL/GenBank/DDBJ whole genome shotgun (WGS) entry which is preliminary data.</text>
</comment>
<feature type="region of interest" description="Disordered" evidence="1">
    <location>
        <begin position="276"/>
        <end position="316"/>
    </location>
</feature>
<evidence type="ECO:0000256" key="1">
    <source>
        <dbReference type="SAM" id="MobiDB-lite"/>
    </source>
</evidence>
<dbReference type="EMBL" id="JBHLTG010000002">
    <property type="protein sequence ID" value="MFC0678705.1"/>
    <property type="molecule type" value="Genomic_DNA"/>
</dbReference>